<evidence type="ECO:0000313" key="3">
    <source>
        <dbReference type="Proteomes" id="UP001595789"/>
    </source>
</evidence>
<keyword evidence="3" id="KW-1185">Reference proteome</keyword>
<name>A0ABV8P9L0_9SPHI</name>
<accession>A0ABV8P9L0</accession>
<dbReference type="Pfam" id="PF16871">
    <property type="entry name" value="DUF5077"/>
    <property type="match status" value="1"/>
</dbReference>
<proteinExistence type="predicted"/>
<comment type="caution">
    <text evidence="2">The sequence shown here is derived from an EMBL/GenBank/DDBJ whole genome shotgun (WGS) entry which is preliminary data.</text>
</comment>
<organism evidence="2 3">
    <name type="scientific">Pedobacter lithocola</name>
    <dbReference type="NCBI Taxonomy" id="1908239"/>
    <lineage>
        <taxon>Bacteria</taxon>
        <taxon>Pseudomonadati</taxon>
        <taxon>Bacteroidota</taxon>
        <taxon>Sphingobacteriia</taxon>
        <taxon>Sphingobacteriales</taxon>
        <taxon>Sphingobacteriaceae</taxon>
        <taxon>Pedobacter</taxon>
    </lineage>
</organism>
<protein>
    <submittedName>
        <fullName evidence="2">DUF3472 domain-containing protein</fullName>
    </submittedName>
</protein>
<dbReference type="Proteomes" id="UP001595789">
    <property type="component" value="Unassembled WGS sequence"/>
</dbReference>
<evidence type="ECO:0000259" key="1">
    <source>
        <dbReference type="Pfam" id="PF16871"/>
    </source>
</evidence>
<dbReference type="RefSeq" id="WP_378983599.1">
    <property type="nucleotide sequence ID" value="NZ_JBHSBW010000007.1"/>
</dbReference>
<dbReference type="EMBL" id="JBHSBW010000007">
    <property type="protein sequence ID" value="MFC4211056.1"/>
    <property type="molecule type" value="Genomic_DNA"/>
</dbReference>
<sequence>MQKLITTAGFKYYLTSILFLLVTITFACKKNAIIETPKIEPVETIDGVVVPFGGNAFIQTKAAGGKEEITKTGLINWNSDKTICVVYFRAQQSGALKLGLKLKVPDGKSEFKVTVNGTTNKVTATNTDVKNVYVGKVNIAKEGYVKVEIQGISKTGNSFGEISDLIVSGSSAANLIFANDPENYYWSRRGPSVHLSYTLPSSTNIEWFYNELTVPVGEDKPGSYFMANGFGQGYFGILSRENDRWILFSVWDPSNGITEAISKGEGVTIQRFGNEGTGGQSYITFNWKAGVTYKFLTQAKPDGTGNTLYSAWFFDPETNNWRYMCTWKRPLTNTYLIGLHSFLENFYDYNGYMGRKMQTNNQWICSSDGTWTEIKAATLTGDATAKNKQRMDYAGGIDNGNFYLKNGGFFDDYVPINQNFTRTTTGVKPEINFNNLPKK</sequence>
<dbReference type="Pfam" id="PF11958">
    <property type="entry name" value="DUF3472"/>
    <property type="match status" value="1"/>
</dbReference>
<dbReference type="InterPro" id="IPR021862">
    <property type="entry name" value="DUF3472"/>
</dbReference>
<dbReference type="InterPro" id="IPR031712">
    <property type="entry name" value="DUF5077"/>
</dbReference>
<feature type="domain" description="DUF5077" evidence="1">
    <location>
        <begin position="50"/>
        <end position="171"/>
    </location>
</feature>
<dbReference type="PROSITE" id="PS51257">
    <property type="entry name" value="PROKAR_LIPOPROTEIN"/>
    <property type="match status" value="1"/>
</dbReference>
<evidence type="ECO:0000313" key="2">
    <source>
        <dbReference type="EMBL" id="MFC4211056.1"/>
    </source>
</evidence>
<gene>
    <name evidence="2" type="ORF">ACFOWA_07685</name>
</gene>
<reference evidence="3" key="1">
    <citation type="journal article" date="2019" name="Int. J. Syst. Evol. Microbiol.">
        <title>The Global Catalogue of Microorganisms (GCM) 10K type strain sequencing project: providing services to taxonomists for standard genome sequencing and annotation.</title>
        <authorList>
            <consortium name="The Broad Institute Genomics Platform"/>
            <consortium name="The Broad Institute Genome Sequencing Center for Infectious Disease"/>
            <person name="Wu L."/>
            <person name="Ma J."/>
        </authorList>
    </citation>
    <scope>NUCLEOTIDE SEQUENCE [LARGE SCALE GENOMIC DNA]</scope>
    <source>
        <strain evidence="3">CCM 8691</strain>
    </source>
</reference>